<name>A0A6G4A4P5_9BACL</name>
<dbReference type="EMBL" id="JAAIKC010000011">
    <property type="protein sequence ID" value="NEW08791.1"/>
    <property type="molecule type" value="Genomic_DNA"/>
</dbReference>
<protein>
    <submittedName>
        <fullName evidence="2">Uncharacterized protein</fullName>
    </submittedName>
</protein>
<feature type="compositionally biased region" description="Polar residues" evidence="1">
    <location>
        <begin position="1"/>
        <end position="12"/>
    </location>
</feature>
<gene>
    <name evidence="2" type="ORF">GK047_22605</name>
</gene>
<accession>A0A6G4A4P5</accession>
<evidence type="ECO:0000313" key="2">
    <source>
        <dbReference type="EMBL" id="NEW08791.1"/>
    </source>
</evidence>
<proteinExistence type="predicted"/>
<dbReference type="AlphaFoldDB" id="A0A6G4A4P5"/>
<feature type="region of interest" description="Disordered" evidence="1">
    <location>
        <begin position="1"/>
        <end position="23"/>
    </location>
</feature>
<evidence type="ECO:0000256" key="1">
    <source>
        <dbReference type="SAM" id="MobiDB-lite"/>
    </source>
</evidence>
<comment type="caution">
    <text evidence="2">The sequence shown here is derived from an EMBL/GenBank/DDBJ whole genome shotgun (WGS) entry which is preliminary data.</text>
</comment>
<reference evidence="2" key="1">
    <citation type="submission" date="2020-02" db="EMBL/GenBank/DDBJ databases">
        <authorList>
            <person name="Shen X.-R."/>
            <person name="Zhang Y.-X."/>
        </authorList>
    </citation>
    <scope>NUCLEOTIDE SEQUENCE</scope>
    <source>
        <strain evidence="2">SYP-B3998</strain>
    </source>
</reference>
<organism evidence="2">
    <name type="scientific">Paenibacillus sp. SYP-B3998</name>
    <dbReference type="NCBI Taxonomy" id="2678564"/>
    <lineage>
        <taxon>Bacteria</taxon>
        <taxon>Bacillati</taxon>
        <taxon>Bacillota</taxon>
        <taxon>Bacilli</taxon>
        <taxon>Bacillales</taxon>
        <taxon>Paenibacillaceae</taxon>
        <taxon>Paenibacillus</taxon>
    </lineage>
</organism>
<sequence>MKTEQISEQSAGHVSDQKRDANLASNANEQLSFQIGLTIMESLILAQDERWRRA</sequence>